<sequence>MEDEGQLPSTAAAARQRFASTRSATGSFFLHTPSRDASAAASIIDDHLVSSPTRDLRSSAFSSRVPSPDPDSPFASPRLDAVSSSQTVAGTESPDRKTSTKSWMPQWAKIPTIPVVWRNVLKCIVAYYLASLFTFAPPLSALLSDITTLGKDQGLPSPSGHMVATIVVYYNPAKTLGGMVESDTFCLITLVYSSIVCLCSVSMYWWFEVRAGWEWLADVLVILWIGVSWSGLSYMKVWMSKPTFNTAVNMGTIIMSIVIVKAGGPATLLRVCLIVVIGVCITNLVSVILWPQSATRNLQSTMTKTLDSFSTLLEMLTSTFLLEEPAAGTSHQPLQAHEKLQKAVEAHQASFTSLKRILGEAESEWLGGLSGTHRARTRRAYEDAVASLTRLAQHLNGLRSGTRLQFELAKGERDGRIMLRRGANASMTASVASSVVGHGGGDRGHDGRSGPERVSMMGTEDGEEALLQASADMFGDLVDDLGPPMKALTLTCTNSIDRLRDAFASSHTTNPNQAQQAQLMQAQDFQQTIEHIERALFTFESTSNHAVMRIYRRSDLPQVGDSDREGEGVNPFMAGSADNESIFLVYFFIFTLQEFAGELVSLVDAMRRLYACEQSRAARGGFWKRLMPTRLLKRLSKARKIPRPGDERTRRDAFQHRLSTFFKAPETHHRKVSFPQFKPHAPNTILTPNRANLPFLGRLKRRLWETREKLKGRNIKFAIKNGISLAILASPAFFDRTRPMFLEYRGEWALVSYMAVMSPTIGATNFASFHRFFGTFFAAGIAAGVYTLFAHNAIMLSLCGVVFSTPCFYFIVGKPAYATTGRMVLLTYNLTCLYTYNIRSRGDYTRSVLDIAYHRFVAVTLGLVWAAIVSRFWWPAEARRELSNALGEFCLNIGWLYTRLVAFNSGVSDITDLFDADSDTEDDDDAEEAHLLNASNLDHDHEAGMPDILPKAARVKLSNSIEDFMAMELHLQIKLLELQDLLAQTVHEPRLKGPFPVLMYRSILTSLQSTLDKLHSMRCVTTREEWFTSVRRDFILPVNKERHEMVGNIILYFSTLASAFRLKAPLPPYLPPAEQARQRLVEAIRQLDVVKNRDAKASRQLLFFAYALTMKGVTQELEFLGRTLQEAFGVIGQTSEEFGALFMA</sequence>
<dbReference type="InterPro" id="IPR049453">
    <property type="entry name" value="Memb_transporter_dom"/>
</dbReference>
<dbReference type="Pfam" id="PF13515">
    <property type="entry name" value="FUSC_2"/>
    <property type="match status" value="1"/>
</dbReference>
<dbReference type="PANTHER" id="PTHR47804:SF1">
    <property type="entry name" value="DUF2421 DOMAIN-CONTAINING PROTEIN"/>
    <property type="match status" value="1"/>
</dbReference>
<evidence type="ECO:0000259" key="7">
    <source>
        <dbReference type="Pfam" id="PF10334"/>
    </source>
</evidence>
<keyword evidence="4 6" id="KW-0472">Membrane</keyword>
<evidence type="ECO:0000256" key="2">
    <source>
        <dbReference type="ARBA" id="ARBA00022692"/>
    </source>
</evidence>
<keyword evidence="2 6" id="KW-0812">Transmembrane</keyword>
<dbReference type="OMA" id="INEHFRH"/>
<feature type="transmembrane region" description="Helical" evidence="6">
    <location>
        <begin position="793"/>
        <end position="811"/>
    </location>
</feature>
<feature type="domain" description="DUF2421" evidence="7">
    <location>
        <begin position="963"/>
        <end position="1071"/>
    </location>
</feature>
<dbReference type="PANTHER" id="PTHR47804">
    <property type="entry name" value="60S RIBOSOMAL PROTEIN L19"/>
    <property type="match status" value="1"/>
</dbReference>
<evidence type="ECO:0000259" key="8">
    <source>
        <dbReference type="Pfam" id="PF13515"/>
    </source>
</evidence>
<dbReference type="Pfam" id="PF10334">
    <property type="entry name" value="BRE4"/>
    <property type="match status" value="1"/>
</dbReference>
<evidence type="ECO:0000256" key="4">
    <source>
        <dbReference type="ARBA" id="ARBA00023136"/>
    </source>
</evidence>
<feature type="transmembrane region" description="Helical" evidence="6">
    <location>
        <begin position="125"/>
        <end position="143"/>
    </location>
</feature>
<feature type="transmembrane region" description="Helical" evidence="6">
    <location>
        <begin position="856"/>
        <end position="874"/>
    </location>
</feature>
<dbReference type="OrthoDB" id="68611at2759"/>
<keyword evidence="10" id="KW-1185">Reference proteome</keyword>
<organism evidence="9 10">
    <name type="scientific">Coniophora puteana (strain RWD-64-598)</name>
    <name type="common">Brown rot fungus</name>
    <dbReference type="NCBI Taxonomy" id="741705"/>
    <lineage>
        <taxon>Eukaryota</taxon>
        <taxon>Fungi</taxon>
        <taxon>Dikarya</taxon>
        <taxon>Basidiomycota</taxon>
        <taxon>Agaricomycotina</taxon>
        <taxon>Agaricomycetes</taxon>
        <taxon>Agaricomycetidae</taxon>
        <taxon>Boletales</taxon>
        <taxon>Coniophorineae</taxon>
        <taxon>Coniophoraceae</taxon>
        <taxon>Coniophora</taxon>
    </lineage>
</organism>
<proteinExistence type="predicted"/>
<gene>
    <name evidence="9" type="ORF">CONPUDRAFT_81418</name>
</gene>
<feature type="transmembrane region" description="Helical" evidence="6">
    <location>
        <begin position="817"/>
        <end position="836"/>
    </location>
</feature>
<dbReference type="KEGG" id="cput:CONPUDRAFT_81418"/>
<accession>A0A5M3MXQ9</accession>
<name>A0A5M3MXQ9_CONPW</name>
<keyword evidence="3 6" id="KW-1133">Transmembrane helix</keyword>
<reference evidence="10" key="1">
    <citation type="journal article" date="2012" name="Science">
        <title>The Paleozoic origin of enzymatic lignin decomposition reconstructed from 31 fungal genomes.</title>
        <authorList>
            <person name="Floudas D."/>
            <person name="Binder M."/>
            <person name="Riley R."/>
            <person name="Barry K."/>
            <person name="Blanchette R.A."/>
            <person name="Henrissat B."/>
            <person name="Martinez A.T."/>
            <person name="Otillar R."/>
            <person name="Spatafora J.W."/>
            <person name="Yadav J.S."/>
            <person name="Aerts A."/>
            <person name="Benoit I."/>
            <person name="Boyd A."/>
            <person name="Carlson A."/>
            <person name="Copeland A."/>
            <person name="Coutinho P.M."/>
            <person name="de Vries R.P."/>
            <person name="Ferreira P."/>
            <person name="Findley K."/>
            <person name="Foster B."/>
            <person name="Gaskell J."/>
            <person name="Glotzer D."/>
            <person name="Gorecki P."/>
            <person name="Heitman J."/>
            <person name="Hesse C."/>
            <person name="Hori C."/>
            <person name="Igarashi K."/>
            <person name="Jurgens J.A."/>
            <person name="Kallen N."/>
            <person name="Kersten P."/>
            <person name="Kohler A."/>
            <person name="Kuees U."/>
            <person name="Kumar T.K.A."/>
            <person name="Kuo A."/>
            <person name="LaButti K."/>
            <person name="Larrondo L.F."/>
            <person name="Lindquist E."/>
            <person name="Ling A."/>
            <person name="Lombard V."/>
            <person name="Lucas S."/>
            <person name="Lundell T."/>
            <person name="Martin R."/>
            <person name="McLaughlin D.J."/>
            <person name="Morgenstern I."/>
            <person name="Morin E."/>
            <person name="Murat C."/>
            <person name="Nagy L.G."/>
            <person name="Nolan M."/>
            <person name="Ohm R.A."/>
            <person name="Patyshakuliyeva A."/>
            <person name="Rokas A."/>
            <person name="Ruiz-Duenas F.J."/>
            <person name="Sabat G."/>
            <person name="Salamov A."/>
            <person name="Samejima M."/>
            <person name="Schmutz J."/>
            <person name="Slot J.C."/>
            <person name="St John F."/>
            <person name="Stenlid J."/>
            <person name="Sun H."/>
            <person name="Sun S."/>
            <person name="Syed K."/>
            <person name="Tsang A."/>
            <person name="Wiebenga A."/>
            <person name="Young D."/>
            <person name="Pisabarro A."/>
            <person name="Eastwood D.C."/>
            <person name="Martin F."/>
            <person name="Cullen D."/>
            <person name="Grigoriev I.V."/>
            <person name="Hibbett D.S."/>
        </authorList>
    </citation>
    <scope>NUCLEOTIDE SEQUENCE [LARGE SCALE GENOMIC DNA]</scope>
    <source>
        <strain evidence="10">RWD-64-598 SS2</strain>
    </source>
</reference>
<comment type="caution">
    <text evidence="9">The sequence shown here is derived from an EMBL/GenBank/DDBJ whole genome shotgun (WGS) entry which is preliminary data.</text>
</comment>
<feature type="region of interest" description="Disordered" evidence="5">
    <location>
        <begin position="52"/>
        <end position="101"/>
    </location>
</feature>
<evidence type="ECO:0000313" key="9">
    <source>
        <dbReference type="EMBL" id="EIW83515.1"/>
    </source>
</evidence>
<feature type="transmembrane region" description="Helical" evidence="6">
    <location>
        <begin position="768"/>
        <end position="786"/>
    </location>
</feature>
<feature type="transmembrane region" description="Helical" evidence="6">
    <location>
        <begin position="717"/>
        <end position="734"/>
    </location>
</feature>
<feature type="transmembrane region" description="Helical" evidence="6">
    <location>
        <begin position="268"/>
        <end position="290"/>
    </location>
</feature>
<feature type="region of interest" description="Disordered" evidence="5">
    <location>
        <begin position="434"/>
        <end position="456"/>
    </location>
</feature>
<dbReference type="AlphaFoldDB" id="A0A5M3MXQ9"/>
<dbReference type="InterPro" id="IPR018820">
    <property type="entry name" value="BRE4-related_DUF2421"/>
</dbReference>
<dbReference type="GO" id="GO:0016020">
    <property type="term" value="C:membrane"/>
    <property type="evidence" value="ECO:0007669"/>
    <property type="project" value="UniProtKB-SubCell"/>
</dbReference>
<dbReference type="Proteomes" id="UP000053558">
    <property type="component" value="Unassembled WGS sequence"/>
</dbReference>
<evidence type="ECO:0000256" key="5">
    <source>
        <dbReference type="SAM" id="MobiDB-lite"/>
    </source>
</evidence>
<feature type="transmembrane region" description="Helical" evidence="6">
    <location>
        <begin position="244"/>
        <end position="262"/>
    </location>
</feature>
<evidence type="ECO:0000256" key="3">
    <source>
        <dbReference type="ARBA" id="ARBA00022989"/>
    </source>
</evidence>
<feature type="transmembrane region" description="Helical" evidence="6">
    <location>
        <begin position="213"/>
        <end position="232"/>
    </location>
</feature>
<comment type="subcellular location">
    <subcellularLocation>
        <location evidence="1">Membrane</location>
        <topology evidence="1">Multi-pass membrane protein</topology>
    </subcellularLocation>
</comment>
<feature type="transmembrane region" description="Helical" evidence="6">
    <location>
        <begin position="185"/>
        <end position="207"/>
    </location>
</feature>
<feature type="domain" description="Integral membrane bound transporter" evidence="8">
    <location>
        <begin position="744"/>
        <end position="869"/>
    </location>
</feature>
<evidence type="ECO:0000313" key="10">
    <source>
        <dbReference type="Proteomes" id="UP000053558"/>
    </source>
</evidence>
<feature type="compositionally biased region" description="Basic and acidic residues" evidence="5">
    <location>
        <begin position="440"/>
        <end position="451"/>
    </location>
</feature>
<dbReference type="EMBL" id="JH711576">
    <property type="protein sequence ID" value="EIW83515.1"/>
    <property type="molecule type" value="Genomic_DNA"/>
</dbReference>
<dbReference type="GeneID" id="19210238"/>
<dbReference type="InterPro" id="IPR052430">
    <property type="entry name" value="IVT-Associated"/>
</dbReference>
<dbReference type="RefSeq" id="XP_007766580.1">
    <property type="nucleotide sequence ID" value="XM_007768390.1"/>
</dbReference>
<evidence type="ECO:0000256" key="1">
    <source>
        <dbReference type="ARBA" id="ARBA00004141"/>
    </source>
</evidence>
<protein>
    <submittedName>
        <fullName evidence="9">Uncharacterized protein</fullName>
    </submittedName>
</protein>
<evidence type="ECO:0000256" key="6">
    <source>
        <dbReference type="SAM" id="Phobius"/>
    </source>
</evidence>